<protein>
    <submittedName>
        <fullName evidence="2">Uncharacterized protein</fullName>
    </submittedName>
</protein>
<name>A0A6V8PPV2_9ACTN</name>
<sequence length="37" mass="4267">MAGSSGEKAVEEEPTKAFREKSTLLSFRRTYKPKRLH</sequence>
<proteinExistence type="predicted"/>
<accession>A0A6V8PPV2</accession>
<evidence type="ECO:0000313" key="2">
    <source>
        <dbReference type="EMBL" id="GFP34090.1"/>
    </source>
</evidence>
<evidence type="ECO:0000256" key="1">
    <source>
        <dbReference type="SAM" id="MobiDB-lite"/>
    </source>
</evidence>
<feature type="non-terminal residue" evidence="2">
    <location>
        <position position="37"/>
    </location>
</feature>
<reference evidence="2 3" key="1">
    <citation type="journal article" date="2020" name="Front. Microbiol.">
        <title>Single-cell genomics of novel Actinobacteria with the Wood-Ljungdahl pathway discovered in a serpentinizing system.</title>
        <authorList>
            <person name="Merino N."/>
            <person name="Kawai M."/>
            <person name="Boyd E.S."/>
            <person name="Colman D.R."/>
            <person name="McGlynn S.E."/>
            <person name="Nealson K.H."/>
            <person name="Kurokawa K."/>
            <person name="Hongoh Y."/>
        </authorList>
    </citation>
    <scope>NUCLEOTIDE SEQUENCE [LARGE SCALE GENOMIC DNA]</scope>
    <source>
        <strain evidence="2 3">S42</strain>
    </source>
</reference>
<dbReference type="EMBL" id="BLSA01000939">
    <property type="protein sequence ID" value="GFP34090.1"/>
    <property type="molecule type" value="Genomic_DNA"/>
</dbReference>
<dbReference type="Proteomes" id="UP000568877">
    <property type="component" value="Unassembled WGS sequence"/>
</dbReference>
<gene>
    <name evidence="2" type="ORF">HKBW3S42_02430</name>
</gene>
<evidence type="ECO:0000313" key="3">
    <source>
        <dbReference type="Proteomes" id="UP000568877"/>
    </source>
</evidence>
<feature type="compositionally biased region" description="Basic and acidic residues" evidence="1">
    <location>
        <begin position="8"/>
        <end position="22"/>
    </location>
</feature>
<dbReference type="AlphaFoldDB" id="A0A6V8PPV2"/>
<comment type="caution">
    <text evidence="2">The sequence shown here is derived from an EMBL/GenBank/DDBJ whole genome shotgun (WGS) entry which is preliminary data.</text>
</comment>
<organism evidence="2 3">
    <name type="scientific">Candidatus Hakubella thermalkaliphila</name>
    <dbReference type="NCBI Taxonomy" id="2754717"/>
    <lineage>
        <taxon>Bacteria</taxon>
        <taxon>Bacillati</taxon>
        <taxon>Actinomycetota</taxon>
        <taxon>Actinomycetota incertae sedis</taxon>
        <taxon>Candidatus Hakubellales</taxon>
        <taxon>Candidatus Hakubellaceae</taxon>
        <taxon>Candidatus Hakubella</taxon>
    </lineage>
</organism>
<feature type="region of interest" description="Disordered" evidence="1">
    <location>
        <begin position="1"/>
        <end position="24"/>
    </location>
</feature>